<dbReference type="PANTHER" id="PTHR43821:SF1">
    <property type="entry name" value="NAD(P)H NITROREDUCTASE YDJA-RELATED"/>
    <property type="match status" value="1"/>
</dbReference>
<dbReference type="InterPro" id="IPR000415">
    <property type="entry name" value="Nitroreductase-like"/>
</dbReference>
<evidence type="ECO:0000313" key="2">
    <source>
        <dbReference type="EMBL" id="MEC0239937.1"/>
    </source>
</evidence>
<feature type="domain" description="Nitroreductase" evidence="1">
    <location>
        <begin position="7"/>
        <end position="166"/>
    </location>
</feature>
<dbReference type="Gene3D" id="3.40.109.10">
    <property type="entry name" value="NADH Oxidase"/>
    <property type="match status" value="1"/>
</dbReference>
<dbReference type="InterPro" id="IPR029479">
    <property type="entry name" value="Nitroreductase"/>
</dbReference>
<dbReference type="Pfam" id="PF00881">
    <property type="entry name" value="Nitroreductase"/>
    <property type="match status" value="1"/>
</dbReference>
<keyword evidence="3" id="KW-1185">Reference proteome</keyword>
<name>A0ABU6GLF9_9BACL</name>
<organism evidence="2 3">
    <name type="scientific">Paenibacillus dokdonensis</name>
    <dbReference type="NCBI Taxonomy" id="2567944"/>
    <lineage>
        <taxon>Bacteria</taxon>
        <taxon>Bacillati</taxon>
        <taxon>Bacillota</taxon>
        <taxon>Bacilli</taxon>
        <taxon>Bacillales</taxon>
        <taxon>Paenibacillaceae</taxon>
        <taxon>Paenibacillus</taxon>
    </lineage>
</organism>
<dbReference type="Proteomes" id="UP001344632">
    <property type="component" value="Unassembled WGS sequence"/>
</dbReference>
<dbReference type="SUPFAM" id="SSF55469">
    <property type="entry name" value="FMN-dependent nitroreductase-like"/>
    <property type="match status" value="1"/>
</dbReference>
<protein>
    <submittedName>
        <fullName evidence="2">Nitroreductase family protein</fullName>
    </submittedName>
</protein>
<evidence type="ECO:0000313" key="3">
    <source>
        <dbReference type="Proteomes" id="UP001344632"/>
    </source>
</evidence>
<gene>
    <name evidence="2" type="ORF">P4H66_08760</name>
</gene>
<sequence length="190" mass="22040">MESKQLIKERRTIRRFSDRSVQSQRLLELLSEAERLSSDEEPVRTRYIFALSPDEKLRLADYLMEKAVENSIVKVALSPILKSYHKHFRQVPAIIIVVAQQSGDRIQDEMIFGTTCRIIQSFQLLAWKEGMGMLWMTDPVLMKEALFKNIGIKEGEKFVGMLNIGYPEKIPKGRSRTLAEKRWKVLEGLN</sequence>
<accession>A0ABU6GLF9</accession>
<evidence type="ECO:0000259" key="1">
    <source>
        <dbReference type="Pfam" id="PF00881"/>
    </source>
</evidence>
<dbReference type="RefSeq" id="WP_326087246.1">
    <property type="nucleotide sequence ID" value="NZ_JARLKZ010000005.1"/>
</dbReference>
<dbReference type="PANTHER" id="PTHR43821">
    <property type="entry name" value="NAD(P)H NITROREDUCTASE YDJA-RELATED"/>
    <property type="match status" value="1"/>
</dbReference>
<proteinExistence type="predicted"/>
<dbReference type="InterPro" id="IPR052530">
    <property type="entry name" value="NAD(P)H_nitroreductase"/>
</dbReference>
<comment type="caution">
    <text evidence="2">The sequence shown here is derived from an EMBL/GenBank/DDBJ whole genome shotgun (WGS) entry which is preliminary data.</text>
</comment>
<dbReference type="EMBL" id="JARLKZ010000005">
    <property type="protein sequence ID" value="MEC0239937.1"/>
    <property type="molecule type" value="Genomic_DNA"/>
</dbReference>
<reference evidence="2 3" key="1">
    <citation type="submission" date="2023-03" db="EMBL/GenBank/DDBJ databases">
        <title>Bacillus Genome Sequencing.</title>
        <authorList>
            <person name="Dunlap C."/>
        </authorList>
    </citation>
    <scope>NUCLEOTIDE SEQUENCE [LARGE SCALE GENOMIC DNA]</scope>
    <source>
        <strain evidence="2 3">BD-525</strain>
    </source>
</reference>